<name>A0A5J4XAI8_9EUKA</name>
<feature type="non-terminal residue" evidence="1">
    <location>
        <position position="739"/>
    </location>
</feature>
<protein>
    <recommendedName>
        <fullName evidence="3">Right handed beta helix domain-containing protein</fullName>
    </recommendedName>
</protein>
<evidence type="ECO:0000313" key="2">
    <source>
        <dbReference type="Proteomes" id="UP000324800"/>
    </source>
</evidence>
<comment type="caution">
    <text evidence="1">The sequence shown here is derived from an EMBL/GenBank/DDBJ whole genome shotgun (WGS) entry which is preliminary data.</text>
</comment>
<evidence type="ECO:0000313" key="1">
    <source>
        <dbReference type="EMBL" id="KAA6404140.1"/>
    </source>
</evidence>
<dbReference type="AlphaFoldDB" id="A0A5J4XAI8"/>
<organism evidence="1 2">
    <name type="scientific">Streblomastix strix</name>
    <dbReference type="NCBI Taxonomy" id="222440"/>
    <lineage>
        <taxon>Eukaryota</taxon>
        <taxon>Metamonada</taxon>
        <taxon>Preaxostyla</taxon>
        <taxon>Oxymonadida</taxon>
        <taxon>Streblomastigidae</taxon>
        <taxon>Streblomastix</taxon>
    </lineage>
</organism>
<dbReference type="EMBL" id="SNRW01000026">
    <property type="protein sequence ID" value="KAA6404140.1"/>
    <property type="molecule type" value="Genomic_DNA"/>
</dbReference>
<dbReference type="SUPFAM" id="SSF51126">
    <property type="entry name" value="Pectin lyase-like"/>
    <property type="match status" value="1"/>
</dbReference>
<dbReference type="Proteomes" id="UP000324800">
    <property type="component" value="Unassembled WGS sequence"/>
</dbReference>
<gene>
    <name evidence="1" type="ORF">EZS28_000343</name>
</gene>
<accession>A0A5J4XAI8</accession>
<dbReference type="InterPro" id="IPR011050">
    <property type="entry name" value="Pectin_lyase_fold/virulence"/>
</dbReference>
<reference evidence="1 2" key="1">
    <citation type="submission" date="2019-03" db="EMBL/GenBank/DDBJ databases">
        <title>Single cell metagenomics reveals metabolic interactions within the superorganism composed of flagellate Streblomastix strix and complex community of Bacteroidetes bacteria on its surface.</title>
        <authorList>
            <person name="Treitli S.C."/>
            <person name="Kolisko M."/>
            <person name="Husnik F."/>
            <person name="Keeling P."/>
            <person name="Hampl V."/>
        </authorList>
    </citation>
    <scope>NUCLEOTIDE SEQUENCE [LARGE SCALE GENOMIC DNA]</scope>
    <source>
        <strain evidence="1">ST1C</strain>
    </source>
</reference>
<sequence>MIFVLLFAVNAALCNDFIPQPTARPSEQESAFKGKNTINIITNALLTQSALTPLKPTNDECKWNVGKIITGDDSKHKVQDVLDLSPCDGYEITLVDSEHFESVQINKSQDFPVLIKGGAKNQEDIQIHTVWGVNSNEPRTVTLLQGDLTIQNIEFIYFENTDEKQDEQDGVIWPWNAIIYAYDQSLSFRILSLESCIFKGLGSNQSVNKMIYTYNMKKLSITQCTFQDANFNANYSIYYFTSNRDNELIVENSTFVNISFSNSERGNIYIETQDYNQIININGNTFENIMMNESYYSSTAAIYIYSFSYLQVEPNQYIITNNKFINNTGYYAGGIYGYFYYGGIFNFSSNEFSNNSKLYSGNGANDAYLMWYNYPQGWNIDNVKYKILKIFENCTPSNEKNVYYEFRVNGDFEISGYITSGDEEQDPDDNTEPGTEGCIWNVNQTGDGITTKKTIMGVLAGICNEDEGYKVTLLNDIHYESVIINQPETSPVLIKGGAKDEEETSIRTIWGVNTSAARTVTLLQGNLTIQNIEFIYIVDIQKDFSLPENSKQVEEIIEDEVQQNKIKDIVETQNNSYIVVPVDEVYEEETIEVSDDQLFVLQPDSTPGEDNKPVIQPSSEQEQDNPLMIISGNGKVQIDGFVIAHSKDEGKQALIETIGDAVLRLIGVTLSPNKRTKDGNGTHINPTGQSKSSPFLFAAGKQVVIINVTMEPTSFSGCSGIILDGENENTNHSLILETS</sequence>
<proteinExistence type="predicted"/>
<evidence type="ECO:0008006" key="3">
    <source>
        <dbReference type="Google" id="ProtNLM"/>
    </source>
</evidence>